<evidence type="ECO:0000313" key="2">
    <source>
        <dbReference type="EMBL" id="KFD71967.1"/>
    </source>
</evidence>
<name>A0A085MN90_9BILA</name>
<organism evidence="1 3">
    <name type="scientific">Trichuris suis</name>
    <name type="common">pig whipworm</name>
    <dbReference type="NCBI Taxonomy" id="68888"/>
    <lineage>
        <taxon>Eukaryota</taxon>
        <taxon>Metazoa</taxon>
        <taxon>Ecdysozoa</taxon>
        <taxon>Nematoda</taxon>
        <taxon>Enoplea</taxon>
        <taxon>Dorylaimia</taxon>
        <taxon>Trichinellida</taxon>
        <taxon>Trichuridae</taxon>
        <taxon>Trichuris</taxon>
    </lineage>
</organism>
<protein>
    <submittedName>
        <fullName evidence="1">Uncharacterized protein</fullName>
    </submittedName>
</protein>
<evidence type="ECO:0000313" key="1">
    <source>
        <dbReference type="EMBL" id="KFD58686.1"/>
    </source>
</evidence>
<gene>
    <name evidence="1" type="ORF">M513_00379</name>
    <name evidence="2" type="ORF">M514_00379</name>
</gene>
<dbReference type="Proteomes" id="UP000030758">
    <property type="component" value="Unassembled WGS sequence"/>
</dbReference>
<evidence type="ECO:0000313" key="3">
    <source>
        <dbReference type="Proteomes" id="UP000030764"/>
    </source>
</evidence>
<proteinExistence type="predicted"/>
<reference evidence="1 3" key="1">
    <citation type="journal article" date="2014" name="Nat. Genet.">
        <title>Genome and transcriptome of the porcine whipworm Trichuris suis.</title>
        <authorList>
            <person name="Jex A.R."/>
            <person name="Nejsum P."/>
            <person name="Schwarz E.M."/>
            <person name="Hu L."/>
            <person name="Young N.D."/>
            <person name="Hall R.S."/>
            <person name="Korhonen P.K."/>
            <person name="Liao S."/>
            <person name="Thamsborg S."/>
            <person name="Xia J."/>
            <person name="Xu P."/>
            <person name="Wang S."/>
            <person name="Scheerlinck J.P."/>
            <person name="Hofmann A."/>
            <person name="Sternberg P.W."/>
            <person name="Wang J."/>
            <person name="Gasser R.B."/>
        </authorList>
    </citation>
    <scope>NUCLEOTIDE SEQUENCE [LARGE SCALE GENOMIC DNA]</scope>
    <source>
        <strain evidence="2">DCEP-RM93F</strain>
        <strain evidence="1">DCEP-RM93M</strain>
    </source>
</reference>
<accession>A0A085MN90</accession>
<dbReference type="AlphaFoldDB" id="A0A085MN90"/>
<dbReference type="EMBL" id="KL363183">
    <property type="protein sequence ID" value="KFD58686.1"/>
    <property type="molecule type" value="Genomic_DNA"/>
</dbReference>
<sequence length="78" mass="9549">MARRCEKDEARKRNRIKLARRQKQETYRKSLSDRSLEIQCSVCKNIRAFRMEISESEGTFKLYRRISIYEPYMAYSQF</sequence>
<dbReference type="Proteomes" id="UP000030764">
    <property type="component" value="Unassembled WGS sequence"/>
</dbReference>
<keyword evidence="3" id="KW-1185">Reference proteome</keyword>
<dbReference type="EMBL" id="KL367479">
    <property type="protein sequence ID" value="KFD71967.1"/>
    <property type="molecule type" value="Genomic_DNA"/>
</dbReference>